<keyword evidence="3" id="KW-1185">Reference proteome</keyword>
<dbReference type="InterPro" id="IPR036282">
    <property type="entry name" value="Glutathione-S-Trfase_C_sf"/>
</dbReference>
<dbReference type="CDD" id="cd03177">
    <property type="entry name" value="GST_C_Delta_Epsilon"/>
    <property type="match status" value="1"/>
</dbReference>
<accession>A0A162PVS9</accession>
<comment type="subunit">
    <text evidence="1">Homodimer.</text>
</comment>
<proteinExistence type="predicted"/>
<dbReference type="FunFam" id="1.20.1050.10:FF:000007">
    <property type="entry name" value="Glutathione S-transferase 1-1"/>
    <property type="match status" value="1"/>
</dbReference>
<evidence type="ECO:0000313" key="3">
    <source>
        <dbReference type="Proteomes" id="UP000076858"/>
    </source>
</evidence>
<dbReference type="SUPFAM" id="SSF47616">
    <property type="entry name" value="GST C-terminal domain-like"/>
    <property type="match status" value="1"/>
</dbReference>
<keyword evidence="2" id="KW-0808">Transferase</keyword>
<dbReference type="InterPro" id="IPR004045">
    <property type="entry name" value="Glutathione_S-Trfase_N"/>
</dbReference>
<evidence type="ECO:0000256" key="1">
    <source>
        <dbReference type="ARBA" id="ARBA00011738"/>
    </source>
</evidence>
<name>A0A162PVS9_9CRUS</name>
<dbReference type="Gene3D" id="1.20.1050.10">
    <property type="match status" value="1"/>
</dbReference>
<dbReference type="OrthoDB" id="2309723at2759"/>
<dbReference type="SFLD" id="SFLDG01153">
    <property type="entry name" value="Main.4:_Theta-like"/>
    <property type="match status" value="1"/>
</dbReference>
<dbReference type="Pfam" id="PF13417">
    <property type="entry name" value="GST_N_3"/>
    <property type="match status" value="1"/>
</dbReference>
<dbReference type="PANTHER" id="PTHR43969">
    <property type="entry name" value="GLUTATHIONE S TRANSFERASE D10, ISOFORM A-RELATED"/>
    <property type="match status" value="1"/>
</dbReference>
<dbReference type="GO" id="GO:0006749">
    <property type="term" value="P:glutathione metabolic process"/>
    <property type="evidence" value="ECO:0007669"/>
    <property type="project" value="TreeGrafter"/>
</dbReference>
<protein>
    <submittedName>
        <fullName evidence="2">Glutathione S-transferase</fullName>
    </submittedName>
</protein>
<dbReference type="Pfam" id="PF00043">
    <property type="entry name" value="GST_C"/>
    <property type="match status" value="1"/>
</dbReference>
<dbReference type="GO" id="GO:0004364">
    <property type="term" value="F:glutathione transferase activity"/>
    <property type="evidence" value="ECO:0007669"/>
    <property type="project" value="TreeGrafter"/>
</dbReference>
<dbReference type="FunFam" id="3.40.30.10:FF:000034">
    <property type="entry name" value="glutathione S-transferase 1"/>
    <property type="match status" value="1"/>
</dbReference>
<dbReference type="PROSITE" id="PS50405">
    <property type="entry name" value="GST_CTER"/>
    <property type="match status" value="1"/>
</dbReference>
<dbReference type="InterPro" id="IPR036249">
    <property type="entry name" value="Thioredoxin-like_sf"/>
</dbReference>
<dbReference type="InterPro" id="IPR040079">
    <property type="entry name" value="Glutathione_S-Trfase"/>
</dbReference>
<sequence>MPIDLYYMEASAPCRSVMMTAKMVGAELNLKKTDVMAGDNMKPEYLKMNPQHNIPTIDDNGFYLNESRAICAYLVNAYGKDDTLYPKDAKVRALVDQRLYFDMGVFYHRFGLVYYPIMFSGATKLDEKALKDFNEALDFLETFLGQNKYAAGDHLTIADIALVASASTFVATNKTVFDKHPKIQAWLEMCKSEITDYEETNNQGAEAFGQWAQSALAKLESE</sequence>
<dbReference type="InterPro" id="IPR004046">
    <property type="entry name" value="GST_C"/>
</dbReference>
<dbReference type="Proteomes" id="UP000076858">
    <property type="component" value="Unassembled WGS sequence"/>
</dbReference>
<dbReference type="PROSITE" id="PS50404">
    <property type="entry name" value="GST_NTER"/>
    <property type="match status" value="1"/>
</dbReference>
<dbReference type="STRING" id="35525.A0A162PVS9"/>
<dbReference type="InterPro" id="IPR010987">
    <property type="entry name" value="Glutathione-S-Trfase_C-like"/>
</dbReference>
<dbReference type="SFLD" id="SFLDG00358">
    <property type="entry name" value="Main_(cytGST)"/>
    <property type="match status" value="1"/>
</dbReference>
<dbReference type="SFLD" id="SFLDS00019">
    <property type="entry name" value="Glutathione_Transferase_(cytos"/>
    <property type="match status" value="1"/>
</dbReference>
<dbReference type="EMBL" id="LRGB01000431">
    <property type="protein sequence ID" value="KZS19194.1"/>
    <property type="molecule type" value="Genomic_DNA"/>
</dbReference>
<comment type="caution">
    <text evidence="2">The sequence shown here is derived from an EMBL/GenBank/DDBJ whole genome shotgun (WGS) entry which is preliminary data.</text>
</comment>
<dbReference type="AlphaFoldDB" id="A0A162PVS9"/>
<dbReference type="PANTHER" id="PTHR43969:SF9">
    <property type="entry name" value="GLUTATHIONE S TRANSFERASE D10, ISOFORM A-RELATED"/>
    <property type="match status" value="1"/>
</dbReference>
<dbReference type="Gene3D" id="3.40.30.10">
    <property type="entry name" value="Glutaredoxin"/>
    <property type="match status" value="1"/>
</dbReference>
<dbReference type="CDD" id="cd03045">
    <property type="entry name" value="GST_N_Delta_Epsilon"/>
    <property type="match status" value="1"/>
</dbReference>
<evidence type="ECO:0000313" key="2">
    <source>
        <dbReference type="EMBL" id="KZS19194.1"/>
    </source>
</evidence>
<dbReference type="SUPFAM" id="SSF52833">
    <property type="entry name" value="Thioredoxin-like"/>
    <property type="match status" value="1"/>
</dbReference>
<reference evidence="2 3" key="1">
    <citation type="submission" date="2016-03" db="EMBL/GenBank/DDBJ databases">
        <title>EvidentialGene: Evidence-directed Construction of Genes on Genomes.</title>
        <authorList>
            <person name="Gilbert D.G."/>
            <person name="Choi J.-H."/>
            <person name="Mockaitis K."/>
            <person name="Colbourne J."/>
            <person name="Pfrender M."/>
        </authorList>
    </citation>
    <scope>NUCLEOTIDE SEQUENCE [LARGE SCALE GENOMIC DNA]</scope>
    <source>
        <strain evidence="2 3">Xinb3</strain>
        <tissue evidence="2">Complete organism</tissue>
    </source>
</reference>
<gene>
    <name evidence="2" type="ORF">APZ42_014451</name>
</gene>
<organism evidence="2 3">
    <name type="scientific">Daphnia magna</name>
    <dbReference type="NCBI Taxonomy" id="35525"/>
    <lineage>
        <taxon>Eukaryota</taxon>
        <taxon>Metazoa</taxon>
        <taxon>Ecdysozoa</taxon>
        <taxon>Arthropoda</taxon>
        <taxon>Crustacea</taxon>
        <taxon>Branchiopoda</taxon>
        <taxon>Diplostraca</taxon>
        <taxon>Cladocera</taxon>
        <taxon>Anomopoda</taxon>
        <taxon>Daphniidae</taxon>
        <taxon>Daphnia</taxon>
    </lineage>
</organism>